<evidence type="ECO:0000256" key="1">
    <source>
        <dbReference type="SAM" id="MobiDB-lite"/>
    </source>
</evidence>
<proteinExistence type="predicted"/>
<gene>
    <name evidence="3" type="ORF">C0Q70_13240</name>
</gene>
<feature type="domain" description="START" evidence="2">
    <location>
        <begin position="445"/>
        <end position="652"/>
    </location>
</feature>
<dbReference type="InterPro" id="IPR023393">
    <property type="entry name" value="START-like_dom_sf"/>
</dbReference>
<evidence type="ECO:0000313" key="3">
    <source>
        <dbReference type="EMBL" id="PVD25582.1"/>
    </source>
</evidence>
<dbReference type="Proteomes" id="UP000245119">
    <property type="component" value="Linkage Group LG8"/>
</dbReference>
<evidence type="ECO:0000313" key="4">
    <source>
        <dbReference type="Proteomes" id="UP000245119"/>
    </source>
</evidence>
<sequence>MDLFSLSLSASVLCIVLILSLRYLSLLRWFSGQAYVLSKRKESFTVLEVLELFKNAKPFPVGYQKGWKINSFIHGHRVWFHFLTFTQSPTAPCIKVYAAFDKINASAQSILQLIKDASLSCEWKPGVIAASSVHDVTSLEVNGRSKGLPMMPVQHDYVREEKVKSTRHNWLKAHSSTANIVTPTVIEDFKRFWHKEDNGCSWLLQMNEGSQALVFYLIQPVQDVDHCLLTVVTWSAPQVSCIIPVDEKPSVFLSSLKEYIHLRRVQTTPLLNISLPHLRATSNIASPLADASLTSRGASRWQHMPLISYIKRFMGYQTIARGLDGTSEQDNIKRSASILHYKSSDSNVPTKTSHLNREQSPVIKEETESASDSEKPEGKESSVAAGSGDCLKNQGLEETVSNYANSNQARHGIRQSLSEGHTRHSPSPPLDLGSRSIESEKALARYKTMVNQAAAELMAEALRASNIDLENSSEAQAESSDGWMFVEFVNNIVVLRKLSPPGSSVQSYLGKGFVLAPPKTVWDAVRNPRTRFTYDDTLKVNLSTYTLVSKLIIFYLYQEVLQLLRKDSCDVCCLQGERIEGSKYVLAYTSIDHPSAPFAENAIRGKMLSSGWIIEPVRKDTKVYSLVTYLMQVDFGPAHSNVERLPMEDMMNRQPLSISFLQQYLKPAVQLARRKSAPLIPMS</sequence>
<protein>
    <recommendedName>
        <fullName evidence="2">START domain-containing protein</fullName>
    </recommendedName>
</protein>
<comment type="caution">
    <text evidence="3">The sequence shown here is derived from an EMBL/GenBank/DDBJ whole genome shotgun (WGS) entry which is preliminary data.</text>
</comment>
<dbReference type="Gene3D" id="3.30.530.20">
    <property type="match status" value="1"/>
</dbReference>
<dbReference type="EMBL" id="PZQS01000008">
    <property type="protein sequence ID" value="PVD25582.1"/>
    <property type="molecule type" value="Genomic_DNA"/>
</dbReference>
<feature type="compositionally biased region" description="Basic and acidic residues" evidence="1">
    <location>
        <begin position="363"/>
        <end position="380"/>
    </location>
</feature>
<dbReference type="Pfam" id="PF01852">
    <property type="entry name" value="START"/>
    <property type="match status" value="1"/>
</dbReference>
<dbReference type="GO" id="GO:0008289">
    <property type="term" value="F:lipid binding"/>
    <property type="evidence" value="ECO:0007669"/>
    <property type="project" value="InterPro"/>
</dbReference>
<dbReference type="AlphaFoldDB" id="A0A2T7NWQ4"/>
<organism evidence="3 4">
    <name type="scientific">Pomacea canaliculata</name>
    <name type="common">Golden apple snail</name>
    <dbReference type="NCBI Taxonomy" id="400727"/>
    <lineage>
        <taxon>Eukaryota</taxon>
        <taxon>Metazoa</taxon>
        <taxon>Spiralia</taxon>
        <taxon>Lophotrochozoa</taxon>
        <taxon>Mollusca</taxon>
        <taxon>Gastropoda</taxon>
        <taxon>Caenogastropoda</taxon>
        <taxon>Architaenioglossa</taxon>
        <taxon>Ampullarioidea</taxon>
        <taxon>Ampullariidae</taxon>
        <taxon>Pomacea</taxon>
    </lineage>
</organism>
<feature type="region of interest" description="Disordered" evidence="1">
    <location>
        <begin position="343"/>
        <end position="390"/>
    </location>
</feature>
<dbReference type="PANTHER" id="PTHR47117">
    <property type="entry name" value="STAR-RELATED LIPID TRANSFER PROTEIN 9"/>
    <property type="match status" value="1"/>
</dbReference>
<keyword evidence="4" id="KW-1185">Reference proteome</keyword>
<dbReference type="PANTHER" id="PTHR47117:SF8">
    <property type="entry name" value="KINESIN FAMILY MEMBER 16B"/>
    <property type="match status" value="1"/>
</dbReference>
<evidence type="ECO:0000259" key="2">
    <source>
        <dbReference type="PROSITE" id="PS50848"/>
    </source>
</evidence>
<reference evidence="3 4" key="1">
    <citation type="submission" date="2018-04" db="EMBL/GenBank/DDBJ databases">
        <title>The genome of golden apple snail Pomacea canaliculata provides insight into stress tolerance and invasive adaptation.</title>
        <authorList>
            <person name="Liu C."/>
            <person name="Liu B."/>
            <person name="Ren Y."/>
            <person name="Zhang Y."/>
            <person name="Wang H."/>
            <person name="Li S."/>
            <person name="Jiang F."/>
            <person name="Yin L."/>
            <person name="Zhang G."/>
            <person name="Qian W."/>
            <person name="Fan W."/>
        </authorList>
    </citation>
    <scope>NUCLEOTIDE SEQUENCE [LARGE SCALE GENOMIC DNA]</scope>
    <source>
        <strain evidence="3">SZHN2017</strain>
        <tissue evidence="3">Muscle</tissue>
    </source>
</reference>
<dbReference type="InterPro" id="IPR002913">
    <property type="entry name" value="START_lipid-bd_dom"/>
</dbReference>
<accession>A0A2T7NWQ4</accession>
<name>A0A2T7NWQ4_POMCA</name>
<feature type="compositionally biased region" description="Polar residues" evidence="1">
    <location>
        <begin position="344"/>
        <end position="353"/>
    </location>
</feature>
<dbReference type="OrthoDB" id="3176171at2759"/>
<dbReference type="PROSITE" id="PS50848">
    <property type="entry name" value="START"/>
    <property type="match status" value="1"/>
</dbReference>
<dbReference type="SUPFAM" id="SSF55961">
    <property type="entry name" value="Bet v1-like"/>
    <property type="match status" value="1"/>
</dbReference>